<keyword evidence="4" id="KW-1185">Reference proteome</keyword>
<evidence type="ECO:0000313" key="3">
    <source>
        <dbReference type="EMBL" id="KAF5370362.1"/>
    </source>
</evidence>
<keyword evidence="1" id="KW-0812">Transmembrane</keyword>
<dbReference type="PANTHER" id="PTHR40465:SF1">
    <property type="entry name" value="DUF6534 DOMAIN-CONTAINING PROTEIN"/>
    <property type="match status" value="1"/>
</dbReference>
<name>A0A8H5GSL5_9AGAR</name>
<keyword evidence="1" id="KW-0472">Membrane</keyword>
<dbReference type="AlphaFoldDB" id="A0A8H5GSL5"/>
<sequence length="175" mass="19715">MSQPEPGPPGGPPGVSINIAPDFDGPFFGYSLSLILFGIIVSQGWIYIHNNKDNWMLRTDTLLQKMLRFTISRGLLVTIFQIVVLILYLVKPNNLWWIGCYFNLTKVYIITTLAMLNYRSSLHNNVGPVVISDMTFRAKRTQNSTPLYQLEDTCSFQVADEAHNTVEGQKTVSNA</sequence>
<dbReference type="EMBL" id="JAACJM010000011">
    <property type="protein sequence ID" value="KAF5370362.1"/>
    <property type="molecule type" value="Genomic_DNA"/>
</dbReference>
<accession>A0A8H5GSL5</accession>
<feature type="domain" description="DUF6534" evidence="2">
    <location>
        <begin position="47"/>
        <end position="121"/>
    </location>
</feature>
<dbReference type="PANTHER" id="PTHR40465">
    <property type="entry name" value="CHROMOSOME 1, WHOLE GENOME SHOTGUN SEQUENCE"/>
    <property type="match status" value="1"/>
</dbReference>
<evidence type="ECO:0000259" key="2">
    <source>
        <dbReference type="Pfam" id="PF20152"/>
    </source>
</evidence>
<dbReference type="Proteomes" id="UP000559256">
    <property type="component" value="Unassembled WGS sequence"/>
</dbReference>
<reference evidence="3 4" key="1">
    <citation type="journal article" date="2020" name="ISME J.">
        <title>Uncovering the hidden diversity of litter-decomposition mechanisms in mushroom-forming fungi.</title>
        <authorList>
            <person name="Floudas D."/>
            <person name="Bentzer J."/>
            <person name="Ahren D."/>
            <person name="Johansson T."/>
            <person name="Persson P."/>
            <person name="Tunlid A."/>
        </authorList>
    </citation>
    <scope>NUCLEOTIDE SEQUENCE [LARGE SCALE GENOMIC DNA]</scope>
    <source>
        <strain evidence="3 4">CBS 291.85</strain>
    </source>
</reference>
<feature type="transmembrane region" description="Helical" evidence="1">
    <location>
        <begin position="69"/>
        <end position="90"/>
    </location>
</feature>
<proteinExistence type="predicted"/>
<dbReference type="Pfam" id="PF20152">
    <property type="entry name" value="DUF6534"/>
    <property type="match status" value="1"/>
</dbReference>
<comment type="caution">
    <text evidence="3">The sequence shown here is derived from an EMBL/GenBank/DDBJ whole genome shotgun (WGS) entry which is preliminary data.</text>
</comment>
<evidence type="ECO:0000256" key="1">
    <source>
        <dbReference type="SAM" id="Phobius"/>
    </source>
</evidence>
<protein>
    <recommendedName>
        <fullName evidence="2">DUF6534 domain-containing protein</fullName>
    </recommendedName>
</protein>
<dbReference type="InterPro" id="IPR045339">
    <property type="entry name" value="DUF6534"/>
</dbReference>
<feature type="transmembrane region" description="Helical" evidence="1">
    <location>
        <begin position="27"/>
        <end position="48"/>
    </location>
</feature>
<evidence type="ECO:0000313" key="4">
    <source>
        <dbReference type="Proteomes" id="UP000559256"/>
    </source>
</evidence>
<gene>
    <name evidence="3" type="ORF">D9758_007010</name>
</gene>
<feature type="transmembrane region" description="Helical" evidence="1">
    <location>
        <begin position="96"/>
        <end position="116"/>
    </location>
</feature>
<dbReference type="OrthoDB" id="2864380at2759"/>
<keyword evidence="1" id="KW-1133">Transmembrane helix</keyword>
<organism evidence="3 4">
    <name type="scientific">Tetrapyrgos nigripes</name>
    <dbReference type="NCBI Taxonomy" id="182062"/>
    <lineage>
        <taxon>Eukaryota</taxon>
        <taxon>Fungi</taxon>
        <taxon>Dikarya</taxon>
        <taxon>Basidiomycota</taxon>
        <taxon>Agaricomycotina</taxon>
        <taxon>Agaricomycetes</taxon>
        <taxon>Agaricomycetidae</taxon>
        <taxon>Agaricales</taxon>
        <taxon>Marasmiineae</taxon>
        <taxon>Marasmiaceae</taxon>
        <taxon>Tetrapyrgos</taxon>
    </lineage>
</organism>